<dbReference type="AlphaFoldDB" id="X1KLU2"/>
<protein>
    <submittedName>
        <fullName evidence="1">Uncharacterized protein</fullName>
    </submittedName>
</protein>
<organism evidence="1">
    <name type="scientific">marine sediment metagenome</name>
    <dbReference type="NCBI Taxonomy" id="412755"/>
    <lineage>
        <taxon>unclassified sequences</taxon>
        <taxon>metagenomes</taxon>
        <taxon>ecological metagenomes</taxon>
    </lineage>
</organism>
<comment type="caution">
    <text evidence="1">The sequence shown here is derived from an EMBL/GenBank/DDBJ whole genome shotgun (WGS) entry which is preliminary data.</text>
</comment>
<name>X1KLU2_9ZZZZ</name>
<feature type="non-terminal residue" evidence="1">
    <location>
        <position position="1"/>
    </location>
</feature>
<proteinExistence type="predicted"/>
<gene>
    <name evidence="1" type="ORF">S06H3_06127</name>
</gene>
<evidence type="ECO:0000313" key="1">
    <source>
        <dbReference type="EMBL" id="GAH91109.1"/>
    </source>
</evidence>
<reference evidence="1" key="1">
    <citation type="journal article" date="2014" name="Front. Microbiol.">
        <title>High frequency of phylogenetically diverse reductive dehalogenase-homologous genes in deep subseafloor sedimentary metagenomes.</title>
        <authorList>
            <person name="Kawai M."/>
            <person name="Futagami T."/>
            <person name="Toyoda A."/>
            <person name="Takaki Y."/>
            <person name="Nishi S."/>
            <person name="Hori S."/>
            <person name="Arai W."/>
            <person name="Tsubouchi T."/>
            <person name="Morono Y."/>
            <person name="Uchiyama I."/>
            <person name="Ito T."/>
            <person name="Fujiyama A."/>
            <person name="Inagaki F."/>
            <person name="Takami H."/>
        </authorList>
    </citation>
    <scope>NUCLEOTIDE SEQUENCE</scope>
    <source>
        <strain evidence="1">Expedition CK06-06</strain>
    </source>
</reference>
<sequence length="155" mass="17128">LPNVAYAENNLYTCSQDTQEKIKTMIEEHKLNRVVVASCTPRTHEPLFRETLKEAGLNQYLFEMSNIRDQCSWVHMHEPEKATEKAKDLLRMAVAKARLIEPLKPLSTPVNHSALVIGGGVAGMVRVFRARASKVEALPAAPLACITVSGMSFGP</sequence>
<accession>X1KLU2</accession>
<dbReference type="EMBL" id="BARV01002346">
    <property type="protein sequence ID" value="GAH91109.1"/>
    <property type="molecule type" value="Genomic_DNA"/>
</dbReference>